<keyword evidence="1" id="KW-1185">Reference proteome</keyword>
<reference evidence="2" key="1">
    <citation type="submission" date="2022-11" db="UniProtKB">
        <authorList>
            <consortium name="WormBaseParasite"/>
        </authorList>
    </citation>
    <scope>IDENTIFICATION</scope>
</reference>
<evidence type="ECO:0000313" key="1">
    <source>
        <dbReference type="Proteomes" id="UP000887572"/>
    </source>
</evidence>
<dbReference type="Proteomes" id="UP000887572">
    <property type="component" value="Unplaced"/>
</dbReference>
<dbReference type="WBParaSite" id="Gr19_v10_g13220.t1">
    <property type="protein sequence ID" value="Gr19_v10_g13220.t1"/>
    <property type="gene ID" value="Gr19_v10_g13220"/>
</dbReference>
<proteinExistence type="predicted"/>
<evidence type="ECO:0000313" key="2">
    <source>
        <dbReference type="WBParaSite" id="Gr19_v10_g13220.t1"/>
    </source>
</evidence>
<name>A0A914H191_GLORO</name>
<dbReference type="AlphaFoldDB" id="A0A914H191"/>
<accession>A0A914H191</accession>
<sequence>MLFLLSVFGRSLASNENKNELLLKDEMKHSEDKTIAAMLLDVFLGGWRECVDWKSGQPSVRCVPFPKKKPEKCTQILWDKAMETLRQGKIRKC</sequence>
<protein>
    <submittedName>
        <fullName evidence="2">Uncharacterized protein</fullName>
    </submittedName>
</protein>
<organism evidence="1 2">
    <name type="scientific">Globodera rostochiensis</name>
    <name type="common">Golden nematode worm</name>
    <name type="synonym">Heterodera rostochiensis</name>
    <dbReference type="NCBI Taxonomy" id="31243"/>
    <lineage>
        <taxon>Eukaryota</taxon>
        <taxon>Metazoa</taxon>
        <taxon>Ecdysozoa</taxon>
        <taxon>Nematoda</taxon>
        <taxon>Chromadorea</taxon>
        <taxon>Rhabditida</taxon>
        <taxon>Tylenchina</taxon>
        <taxon>Tylenchomorpha</taxon>
        <taxon>Tylenchoidea</taxon>
        <taxon>Heteroderidae</taxon>
        <taxon>Heteroderinae</taxon>
        <taxon>Globodera</taxon>
    </lineage>
</organism>